<proteinExistence type="inferred from homology"/>
<dbReference type="PANTHER" id="PTHR11486">
    <property type="entry name" value="FIBROBLAST GROWTH FACTOR"/>
    <property type="match status" value="1"/>
</dbReference>
<protein>
    <recommendedName>
        <fullName evidence="2">Fibroblast growth factor</fullName>
        <shortName evidence="2">FGF</shortName>
    </recommendedName>
</protein>
<dbReference type="Gene3D" id="2.80.10.50">
    <property type="match status" value="1"/>
</dbReference>
<dbReference type="InterPro" id="IPR002209">
    <property type="entry name" value="Fibroblast_GF_fam"/>
</dbReference>
<dbReference type="PRINTS" id="PR00262">
    <property type="entry name" value="IL1HBGF"/>
</dbReference>
<dbReference type="Pfam" id="PF00167">
    <property type="entry name" value="FGF"/>
    <property type="match status" value="1"/>
</dbReference>
<organism evidence="3 4">
    <name type="scientific">Acipenser oxyrinchus oxyrinchus</name>
    <dbReference type="NCBI Taxonomy" id="40147"/>
    <lineage>
        <taxon>Eukaryota</taxon>
        <taxon>Metazoa</taxon>
        <taxon>Chordata</taxon>
        <taxon>Craniata</taxon>
        <taxon>Vertebrata</taxon>
        <taxon>Euteleostomi</taxon>
        <taxon>Actinopterygii</taxon>
        <taxon>Chondrostei</taxon>
        <taxon>Acipenseriformes</taxon>
        <taxon>Acipenseridae</taxon>
        <taxon>Acipenser</taxon>
    </lineage>
</organism>
<sequence>MCVTGRTAPRFKGGAALRLFGSVIVLCLTTLPGSDASPLRRRGDSSPLLLHGDQVRLRHLYTANERTSLHLEIDAEGSVRGSTEQNVYTLLEIKSVQPGVTVIRGLNSAQYLCMDHRGKLHGTRRYSEPDCSFQELLLPDGYSVFLSARHSAVVSLGTARHRHHSPGKRLPPLSQFLPVLSLLPPQPQSGEFEALALQGLIAHRLDLDSEDPFGASWGGGQVNPSFISKK</sequence>
<dbReference type="Proteomes" id="UP001230051">
    <property type="component" value="Unassembled WGS sequence"/>
</dbReference>
<accession>A0AAD8CM66</accession>
<evidence type="ECO:0000313" key="3">
    <source>
        <dbReference type="EMBL" id="KAK1152098.1"/>
    </source>
</evidence>
<dbReference type="AlphaFoldDB" id="A0AAD8CM66"/>
<evidence type="ECO:0000313" key="4">
    <source>
        <dbReference type="Proteomes" id="UP001230051"/>
    </source>
</evidence>
<dbReference type="PROSITE" id="PS00247">
    <property type="entry name" value="HBGF_FGF"/>
    <property type="match status" value="1"/>
</dbReference>
<comment type="similarity">
    <text evidence="1 2">Belongs to the heparin-binding growth factors family.</text>
</comment>
<gene>
    <name evidence="3" type="ORF">AOXY_G31696</name>
</gene>
<comment type="caution">
    <text evidence="3">The sequence shown here is derived from an EMBL/GenBank/DDBJ whole genome shotgun (WGS) entry which is preliminary data.</text>
</comment>
<dbReference type="SMART" id="SM00442">
    <property type="entry name" value="FGF"/>
    <property type="match status" value="1"/>
</dbReference>
<name>A0AAD8CM66_ACIOX</name>
<evidence type="ECO:0000256" key="1">
    <source>
        <dbReference type="ARBA" id="ARBA00007936"/>
    </source>
</evidence>
<dbReference type="EMBL" id="JAGXEW010000048">
    <property type="protein sequence ID" value="KAK1152098.1"/>
    <property type="molecule type" value="Genomic_DNA"/>
</dbReference>
<evidence type="ECO:0000256" key="2">
    <source>
        <dbReference type="RuleBase" id="RU049442"/>
    </source>
</evidence>
<dbReference type="GO" id="GO:0008083">
    <property type="term" value="F:growth factor activity"/>
    <property type="evidence" value="ECO:0007669"/>
    <property type="project" value="InterPro"/>
</dbReference>
<dbReference type="InterPro" id="IPR008996">
    <property type="entry name" value="IL1/FGF"/>
</dbReference>
<reference evidence="3" key="1">
    <citation type="submission" date="2022-02" db="EMBL/GenBank/DDBJ databases">
        <title>Atlantic sturgeon de novo genome assembly.</title>
        <authorList>
            <person name="Stock M."/>
            <person name="Klopp C."/>
            <person name="Guiguen Y."/>
            <person name="Cabau C."/>
            <person name="Parinello H."/>
            <person name="Santidrian Yebra-Pimentel E."/>
            <person name="Kuhl H."/>
            <person name="Dirks R.P."/>
            <person name="Guessner J."/>
            <person name="Wuertz S."/>
            <person name="Du K."/>
            <person name="Schartl M."/>
        </authorList>
    </citation>
    <scope>NUCLEOTIDE SEQUENCE</scope>
    <source>
        <strain evidence="3">STURGEONOMICS-FGT-2020</strain>
        <tissue evidence="3">Whole blood</tissue>
    </source>
</reference>
<keyword evidence="4" id="KW-1185">Reference proteome</keyword>
<dbReference type="SUPFAM" id="SSF50353">
    <property type="entry name" value="Cytokine"/>
    <property type="match status" value="1"/>
</dbReference>